<dbReference type="AlphaFoldDB" id="A0A6I9WAY9"/>
<dbReference type="KEGG" id="pbar:105428721"/>
<dbReference type="GO" id="GO:0005634">
    <property type="term" value="C:nucleus"/>
    <property type="evidence" value="ECO:0007669"/>
    <property type="project" value="UniProtKB-SubCell"/>
</dbReference>
<dbReference type="Gene3D" id="3.40.50.300">
    <property type="entry name" value="P-loop containing nucleotide triphosphate hydrolases"/>
    <property type="match status" value="2"/>
</dbReference>
<dbReference type="PANTHER" id="PTHR13710:SF105">
    <property type="entry name" value="ATP-DEPENDENT DNA HELICASE Q1"/>
    <property type="match status" value="1"/>
</dbReference>
<dbReference type="InterPro" id="IPR027417">
    <property type="entry name" value="P-loop_NTPase"/>
</dbReference>
<dbReference type="CTD" id="125058"/>
<dbReference type="GO" id="GO:0003677">
    <property type="term" value="F:DNA binding"/>
    <property type="evidence" value="ECO:0007669"/>
    <property type="project" value="UniProtKB-KW"/>
</dbReference>
<comment type="cofactor">
    <cofactor evidence="1">
        <name>Mn(2+)</name>
        <dbReference type="ChEBI" id="CHEBI:29035"/>
    </cofactor>
</comment>
<dbReference type="InterPro" id="IPR014001">
    <property type="entry name" value="Helicase_ATP-bd"/>
</dbReference>
<sequence length="1136" mass="130646">MSRESDTKDMIAMDEYQVTEDDEIAAIEYELRQIENELQKLQDRKEILTQRKEKLRDDALLKKSFSLSKKNWSNRDFPWSTKLVKTLKDVFKIEELRELQLPTMNAIMSKEDVILIMPTGGGKSLCYQLPAVISEGITIVISPLISLMEDQLYGLRKLDVKANILCAKADKESVKSVMTTLVDKNSSLKLIYVTPEYMAKSTRFMNKLQKAYELGHLDRFAIDEVHCCSQWGHDFRPDYKFLGILKSMFPGIPILGLTATAPAKIIVDVQKMLDISGCLVLRASFNRPNLYYEVRRKPADKETCLAMIENLLKNRFSGKSGIIYTTTIKDAEQLTTDLRNRGIKVGCYHAMLEADYRSEVYSKWMSAKTDDITVDYLSNYDNTTMPLPNILRKASNYILGECGQDNRRVIYQDGEALFCKNNVCVHPPTLMRQYADVVHHPGYLTITCKLNKNSNLPTLHLSWIPNSTLRKHPTALENLSARNVAVHRDDDPMFSHSRIPEKVHGDSRNISDVRYELENENENENDTENDNGNGKLDGCLEAKEPVNCGDCERVCSGSGSGSSYSYEYPRHRNPGMVNRNDDNIKTCDIENRLDTDLVESSNENRDLKERDFNEIDARSVDEEPARFSFRDDASIKSRSLSLTSTCSLSISVPTDAEEMPSWMRSPELLALQHNLVFPESATASPVTLRRAHRCRRFSVDLSEMRSLRLFFADPACTSGQLVVASRESQYKILHFHHGGLDRLAATLHQWHQLLYPRLNADTEETLPYRHFMVCRPEVSRDELHPEEGQVPMITSLAWKDLLNERGQVEDDLALRKGIFFGGLEPALRKIVWPFLLHCYSYQSTYEDREQIDAIRRQEYEEIEKRRLNMNPEQAERFWRNVVCIVEKDVVRTDRANPYYAGEGNPNIEVMKNILLNYAVYNCRLGYTQGMSDLLAPLLAELNSEIEAFWCFAGLMQRSVAVCTPTDTDMDRNLCYLRELVRIMVPDFYAHLEKHTDALELLFCHRWILLCLKREFSTEIALVMWEACWVNYLTDHFHLFLCLAIMCVYADDVIAQDLRTDEMLLHFSSLAMYMDGNVILRKARGLLHHFRQLVRLPCTLAGLCRQCGPGMWDSAHDPVIECVGHEDTHCPYLNNYE</sequence>
<dbReference type="FunFam" id="3.40.50.300:FF:000752">
    <property type="entry name" value="ATP-dependent DNA helicase"/>
    <property type="match status" value="1"/>
</dbReference>
<dbReference type="GO" id="GO:0005737">
    <property type="term" value="C:cytoplasm"/>
    <property type="evidence" value="ECO:0007669"/>
    <property type="project" value="TreeGrafter"/>
</dbReference>
<dbReference type="NCBIfam" id="TIGR00614">
    <property type="entry name" value="recQ_fam"/>
    <property type="match status" value="1"/>
</dbReference>
<dbReference type="PANTHER" id="PTHR13710">
    <property type="entry name" value="DNA HELICASE RECQ FAMILY MEMBER"/>
    <property type="match status" value="1"/>
</dbReference>
<dbReference type="CDD" id="cd18015">
    <property type="entry name" value="DEXHc_RecQ1"/>
    <property type="match status" value="1"/>
</dbReference>
<dbReference type="RefSeq" id="XP_011639476.1">
    <property type="nucleotide sequence ID" value="XM_011641174.2"/>
</dbReference>
<feature type="domain" description="Helicase ATP-binding" evidence="18">
    <location>
        <begin position="104"/>
        <end position="279"/>
    </location>
</feature>
<keyword evidence="10" id="KW-0238">DNA-binding</keyword>
<evidence type="ECO:0000313" key="19">
    <source>
        <dbReference type="Proteomes" id="UP000504615"/>
    </source>
</evidence>
<dbReference type="GO" id="GO:0005694">
    <property type="term" value="C:chromosome"/>
    <property type="evidence" value="ECO:0007669"/>
    <property type="project" value="TreeGrafter"/>
</dbReference>
<feature type="coiled-coil region" evidence="16">
    <location>
        <begin position="24"/>
        <end position="58"/>
    </location>
</feature>
<evidence type="ECO:0000256" key="14">
    <source>
        <dbReference type="ARBA" id="ARBA00034808"/>
    </source>
</evidence>
<accession>A0A6I9WAY9</accession>
<dbReference type="GO" id="GO:0016787">
    <property type="term" value="F:hydrolase activity"/>
    <property type="evidence" value="ECO:0007669"/>
    <property type="project" value="UniProtKB-KW"/>
</dbReference>
<dbReference type="GeneID" id="105428721"/>
<dbReference type="GO" id="GO:0000724">
    <property type="term" value="P:double-strand break repair via homologous recombination"/>
    <property type="evidence" value="ECO:0007669"/>
    <property type="project" value="TreeGrafter"/>
</dbReference>
<evidence type="ECO:0000256" key="11">
    <source>
        <dbReference type="ARBA" id="ARBA00023235"/>
    </source>
</evidence>
<keyword evidence="12" id="KW-0539">Nucleus</keyword>
<name>A0A6I9WAY9_9HYME</name>
<evidence type="ECO:0000256" key="6">
    <source>
        <dbReference type="ARBA" id="ARBA00022741"/>
    </source>
</evidence>
<dbReference type="GO" id="GO:0043138">
    <property type="term" value="F:3'-5' DNA helicase activity"/>
    <property type="evidence" value="ECO:0007669"/>
    <property type="project" value="UniProtKB-EC"/>
</dbReference>
<gene>
    <name evidence="20" type="primary">LOC105428721</name>
</gene>
<keyword evidence="8" id="KW-0347">Helicase</keyword>
<keyword evidence="11" id="KW-0413">Isomerase</keyword>
<dbReference type="FunFam" id="1.10.472.80:FF:000020">
    <property type="entry name" value="TBC1 domain family, member 16"/>
    <property type="match status" value="1"/>
</dbReference>
<evidence type="ECO:0000256" key="1">
    <source>
        <dbReference type="ARBA" id="ARBA00001936"/>
    </source>
</evidence>
<keyword evidence="9" id="KW-0067">ATP-binding</keyword>
<dbReference type="GO" id="GO:0005524">
    <property type="term" value="F:ATP binding"/>
    <property type="evidence" value="ECO:0007669"/>
    <property type="project" value="UniProtKB-KW"/>
</dbReference>
<keyword evidence="5" id="KW-0479">Metal-binding</keyword>
<dbReference type="SMART" id="SM00164">
    <property type="entry name" value="TBC"/>
    <property type="match status" value="1"/>
</dbReference>
<evidence type="ECO:0000256" key="16">
    <source>
        <dbReference type="SAM" id="Coils"/>
    </source>
</evidence>
<evidence type="ECO:0000256" key="10">
    <source>
        <dbReference type="ARBA" id="ARBA00023125"/>
    </source>
</evidence>
<dbReference type="SUPFAM" id="SSF47923">
    <property type="entry name" value="Ypt/Rab-GAP domain of gyp1p"/>
    <property type="match status" value="2"/>
</dbReference>
<evidence type="ECO:0000256" key="15">
    <source>
        <dbReference type="ARBA" id="ARBA00048778"/>
    </source>
</evidence>
<evidence type="ECO:0000313" key="20">
    <source>
        <dbReference type="RefSeq" id="XP_011639476.1"/>
    </source>
</evidence>
<comment type="catalytic activity">
    <reaction evidence="13">
        <text>Couples ATP hydrolysis with the unwinding of duplex DNA by translocating in the 3'-5' direction.</text>
        <dbReference type="EC" id="5.6.2.4"/>
    </reaction>
</comment>
<reference evidence="20" key="1">
    <citation type="submission" date="2025-08" db="UniProtKB">
        <authorList>
            <consortium name="RefSeq"/>
        </authorList>
    </citation>
    <scope>IDENTIFICATION</scope>
</reference>
<evidence type="ECO:0000256" key="8">
    <source>
        <dbReference type="ARBA" id="ARBA00022806"/>
    </source>
</evidence>
<evidence type="ECO:0000256" key="9">
    <source>
        <dbReference type="ARBA" id="ARBA00022840"/>
    </source>
</evidence>
<dbReference type="GO" id="GO:0009378">
    <property type="term" value="F:four-way junction helicase activity"/>
    <property type="evidence" value="ECO:0007669"/>
    <property type="project" value="TreeGrafter"/>
</dbReference>
<dbReference type="Pfam" id="PF00270">
    <property type="entry name" value="DEAD"/>
    <property type="match status" value="1"/>
</dbReference>
<dbReference type="GO" id="GO:0046872">
    <property type="term" value="F:metal ion binding"/>
    <property type="evidence" value="ECO:0007669"/>
    <property type="project" value="UniProtKB-KW"/>
</dbReference>
<keyword evidence="6" id="KW-0547">Nucleotide-binding</keyword>
<dbReference type="Gene3D" id="1.10.472.80">
    <property type="entry name" value="Ypt/Rab-GAP domain of gyp1p, domain 3"/>
    <property type="match status" value="1"/>
</dbReference>
<dbReference type="FunFam" id="1.10.8.270:FF:000017">
    <property type="entry name" value="TBC1 domain family member 16"/>
    <property type="match status" value="1"/>
</dbReference>
<dbReference type="InterPro" id="IPR035969">
    <property type="entry name" value="Rab-GAP_TBC_sf"/>
</dbReference>
<dbReference type="OrthoDB" id="10264062at2759"/>
<evidence type="ECO:0000256" key="5">
    <source>
        <dbReference type="ARBA" id="ARBA00022723"/>
    </source>
</evidence>
<organism evidence="19 20">
    <name type="scientific">Pogonomyrmex barbatus</name>
    <name type="common">red harvester ant</name>
    <dbReference type="NCBI Taxonomy" id="144034"/>
    <lineage>
        <taxon>Eukaryota</taxon>
        <taxon>Metazoa</taxon>
        <taxon>Ecdysozoa</taxon>
        <taxon>Arthropoda</taxon>
        <taxon>Hexapoda</taxon>
        <taxon>Insecta</taxon>
        <taxon>Pterygota</taxon>
        <taxon>Neoptera</taxon>
        <taxon>Endopterygota</taxon>
        <taxon>Hymenoptera</taxon>
        <taxon>Apocrita</taxon>
        <taxon>Aculeata</taxon>
        <taxon>Formicoidea</taxon>
        <taxon>Formicidae</taxon>
        <taxon>Myrmicinae</taxon>
        <taxon>Pogonomyrmex</taxon>
    </lineage>
</organism>
<dbReference type="Proteomes" id="UP000504615">
    <property type="component" value="Unplaced"/>
</dbReference>
<dbReference type="InterPro" id="IPR000195">
    <property type="entry name" value="Rab-GAP-TBC_dom"/>
</dbReference>
<protein>
    <recommendedName>
        <fullName evidence="14">DNA 3'-5' helicase</fullName>
        <ecNumber evidence="14">5.6.2.4</ecNumber>
    </recommendedName>
</protein>
<dbReference type="PROSITE" id="PS50086">
    <property type="entry name" value="TBC_RABGAP"/>
    <property type="match status" value="1"/>
</dbReference>
<evidence type="ECO:0000256" key="13">
    <source>
        <dbReference type="ARBA" id="ARBA00034617"/>
    </source>
</evidence>
<dbReference type="Gene3D" id="1.10.8.270">
    <property type="entry name" value="putative rabgap domain of human tbc1 domain family member 14 like domains"/>
    <property type="match status" value="1"/>
</dbReference>
<dbReference type="PROSITE" id="PS51192">
    <property type="entry name" value="HELICASE_ATP_BIND_1"/>
    <property type="match status" value="1"/>
</dbReference>
<dbReference type="SMART" id="SM00487">
    <property type="entry name" value="DEXDc"/>
    <property type="match status" value="1"/>
</dbReference>
<evidence type="ECO:0000256" key="7">
    <source>
        <dbReference type="ARBA" id="ARBA00022801"/>
    </source>
</evidence>
<evidence type="ECO:0000259" key="18">
    <source>
        <dbReference type="PROSITE" id="PS51192"/>
    </source>
</evidence>
<comment type="similarity">
    <text evidence="4">Belongs to the helicase family. RecQ subfamily.</text>
</comment>
<evidence type="ECO:0000256" key="2">
    <source>
        <dbReference type="ARBA" id="ARBA00001946"/>
    </source>
</evidence>
<dbReference type="InterPro" id="IPR011545">
    <property type="entry name" value="DEAD/DEAH_box_helicase_dom"/>
</dbReference>
<proteinExistence type="inferred from homology"/>
<evidence type="ECO:0000256" key="4">
    <source>
        <dbReference type="ARBA" id="ARBA00005446"/>
    </source>
</evidence>
<dbReference type="InterPro" id="IPR004589">
    <property type="entry name" value="DNA_helicase_ATP-dep_RecQ"/>
</dbReference>
<evidence type="ECO:0000256" key="3">
    <source>
        <dbReference type="ARBA" id="ARBA00004123"/>
    </source>
</evidence>
<evidence type="ECO:0000256" key="12">
    <source>
        <dbReference type="ARBA" id="ARBA00023242"/>
    </source>
</evidence>
<keyword evidence="7" id="KW-0378">Hydrolase</keyword>
<comment type="subcellular location">
    <subcellularLocation>
        <location evidence="3">Nucleus</location>
    </subcellularLocation>
</comment>
<keyword evidence="19" id="KW-1185">Reference proteome</keyword>
<feature type="domain" description="Rab-GAP TBC" evidence="17">
    <location>
        <begin position="822"/>
        <end position="1031"/>
    </location>
</feature>
<comment type="cofactor">
    <cofactor evidence="2">
        <name>Mg(2+)</name>
        <dbReference type="ChEBI" id="CHEBI:18420"/>
    </cofactor>
</comment>
<dbReference type="Pfam" id="PF00566">
    <property type="entry name" value="RabGAP-TBC"/>
    <property type="match status" value="1"/>
</dbReference>
<keyword evidence="16" id="KW-0175">Coiled coil</keyword>
<evidence type="ECO:0000259" key="17">
    <source>
        <dbReference type="PROSITE" id="PS50086"/>
    </source>
</evidence>
<comment type="catalytic activity">
    <reaction evidence="15">
        <text>ATP + H2O = ADP + phosphate + H(+)</text>
        <dbReference type="Rhea" id="RHEA:13065"/>
        <dbReference type="ChEBI" id="CHEBI:15377"/>
        <dbReference type="ChEBI" id="CHEBI:15378"/>
        <dbReference type="ChEBI" id="CHEBI:30616"/>
        <dbReference type="ChEBI" id="CHEBI:43474"/>
        <dbReference type="ChEBI" id="CHEBI:456216"/>
    </reaction>
    <physiologicalReaction direction="left-to-right" evidence="15">
        <dbReference type="Rhea" id="RHEA:13066"/>
    </physiologicalReaction>
</comment>
<dbReference type="SUPFAM" id="SSF52540">
    <property type="entry name" value="P-loop containing nucleoside triphosphate hydrolases"/>
    <property type="match status" value="2"/>
</dbReference>
<dbReference type="EC" id="5.6.2.4" evidence="14"/>